<organism evidence="2 3">
    <name type="scientific">Neolewinella aurantiaca</name>
    <dbReference type="NCBI Taxonomy" id="2602767"/>
    <lineage>
        <taxon>Bacteria</taxon>
        <taxon>Pseudomonadati</taxon>
        <taxon>Bacteroidota</taxon>
        <taxon>Saprospiria</taxon>
        <taxon>Saprospirales</taxon>
        <taxon>Lewinellaceae</taxon>
        <taxon>Neolewinella</taxon>
    </lineage>
</organism>
<feature type="compositionally biased region" description="Basic and acidic residues" evidence="1">
    <location>
        <begin position="382"/>
        <end position="393"/>
    </location>
</feature>
<keyword evidence="3" id="KW-1185">Reference proteome</keyword>
<dbReference type="EMBL" id="VOXD01000003">
    <property type="protein sequence ID" value="TXF91228.1"/>
    <property type="molecule type" value="Genomic_DNA"/>
</dbReference>
<protein>
    <submittedName>
        <fullName evidence="2">DUF748 domain-containing protein</fullName>
    </submittedName>
</protein>
<gene>
    <name evidence="2" type="ORF">FUA23_03120</name>
</gene>
<accession>A0A5C7FMB2</accession>
<proteinExistence type="predicted"/>
<dbReference type="AlphaFoldDB" id="A0A5C7FMB2"/>
<evidence type="ECO:0000313" key="2">
    <source>
        <dbReference type="EMBL" id="TXF91228.1"/>
    </source>
</evidence>
<sequence>MASTAKRPFYRKKKFLIPAVLLVLLIVFRLLLPGIVKKEVNKALANIPGYYGHVEDIDIALYRGAYAIDGLYLNVVDGQTQVPFLKLPRTDISVEWKSLFKGKFVSEIYVYNPELIYLLEDQETLTEAEAPEIEDWTKAITDIVPVDINHFEIIDGKLAYVEVNTEPNIDLHLHSLHMTVDNLRNVVAKERTLPSPFRATAVSIGNGNMVLEGNVNVIKEIPDLDLTFSLESIDAPALNDYTEYYAGVDFASGTVNMYSEVAIADGYMKGYFKPMLENGKFHSKEDGLLETVWEGLVGFFKFVLQNQKTDTFATKVPLEGDLNAVTASIWPTVTSIFKNAFISAFKEQPDEDIEYQDAFQEGEEEEMTGKERRQARRAARKKEKEEQKEKEAE</sequence>
<evidence type="ECO:0000313" key="3">
    <source>
        <dbReference type="Proteomes" id="UP000321907"/>
    </source>
</evidence>
<dbReference type="InterPro" id="IPR008023">
    <property type="entry name" value="DUF748"/>
</dbReference>
<comment type="caution">
    <text evidence="2">The sequence shown here is derived from an EMBL/GenBank/DDBJ whole genome shotgun (WGS) entry which is preliminary data.</text>
</comment>
<reference evidence="2 3" key="1">
    <citation type="submission" date="2019-08" db="EMBL/GenBank/DDBJ databases">
        <title>Lewinella sp. strain SSH13 Genome sequencing and assembly.</title>
        <authorList>
            <person name="Kim I."/>
        </authorList>
    </citation>
    <scope>NUCLEOTIDE SEQUENCE [LARGE SCALE GENOMIC DNA]</scope>
    <source>
        <strain evidence="2 3">SSH13</strain>
    </source>
</reference>
<dbReference type="Proteomes" id="UP000321907">
    <property type="component" value="Unassembled WGS sequence"/>
</dbReference>
<dbReference type="OrthoDB" id="9771783at2"/>
<evidence type="ECO:0000256" key="1">
    <source>
        <dbReference type="SAM" id="MobiDB-lite"/>
    </source>
</evidence>
<dbReference type="RefSeq" id="WP_147929247.1">
    <property type="nucleotide sequence ID" value="NZ_VOXD01000003.1"/>
</dbReference>
<name>A0A5C7FMB2_9BACT</name>
<feature type="compositionally biased region" description="Acidic residues" evidence="1">
    <location>
        <begin position="353"/>
        <end position="366"/>
    </location>
</feature>
<feature type="region of interest" description="Disordered" evidence="1">
    <location>
        <begin position="353"/>
        <end position="393"/>
    </location>
</feature>
<dbReference type="Pfam" id="PF05359">
    <property type="entry name" value="DUF748"/>
    <property type="match status" value="1"/>
</dbReference>